<dbReference type="PANTHER" id="PTHR40469:SF2">
    <property type="entry name" value="GALACTOSE-BINDING DOMAIN-LIKE SUPERFAMILY PROTEIN"/>
    <property type="match status" value="1"/>
</dbReference>
<dbReference type="Pfam" id="PF03422">
    <property type="entry name" value="CBM_6"/>
    <property type="match status" value="1"/>
</dbReference>
<dbReference type="InterPro" id="IPR029010">
    <property type="entry name" value="ThuA-like"/>
</dbReference>
<dbReference type="InterPro" id="IPR022409">
    <property type="entry name" value="PKD/Chitinase_dom"/>
</dbReference>
<dbReference type="SMART" id="SM00606">
    <property type="entry name" value="CBD_IV"/>
    <property type="match status" value="1"/>
</dbReference>
<dbReference type="Pfam" id="PF06283">
    <property type="entry name" value="ThuA"/>
    <property type="match status" value="1"/>
</dbReference>
<dbReference type="PANTHER" id="PTHR40469">
    <property type="entry name" value="SECRETED GLYCOSYL HYDROLASE"/>
    <property type="match status" value="1"/>
</dbReference>
<feature type="domain" description="CBM6" evidence="4">
    <location>
        <begin position="861"/>
        <end position="979"/>
    </location>
</feature>
<dbReference type="SUPFAM" id="SSF52317">
    <property type="entry name" value="Class I glutamine amidotransferase-like"/>
    <property type="match status" value="1"/>
</dbReference>
<proteinExistence type="predicted"/>
<dbReference type="InterPro" id="IPR029062">
    <property type="entry name" value="Class_I_gatase-like"/>
</dbReference>
<accession>A0ABT5TYQ0</accession>
<dbReference type="PROSITE" id="PS50093">
    <property type="entry name" value="PKD"/>
    <property type="match status" value="1"/>
</dbReference>
<dbReference type="InterPro" id="IPR006584">
    <property type="entry name" value="Cellulose-bd_IV"/>
</dbReference>
<dbReference type="SUPFAM" id="SSF50952">
    <property type="entry name" value="Soluble quinoprotein glucose dehydrogenase"/>
    <property type="match status" value="1"/>
</dbReference>
<keyword evidence="1" id="KW-0732">Signal</keyword>
<dbReference type="InterPro" id="IPR005084">
    <property type="entry name" value="CBM6"/>
</dbReference>
<dbReference type="InterPro" id="IPR000601">
    <property type="entry name" value="PKD_dom"/>
</dbReference>
<dbReference type="EMBL" id="JARACI010000829">
    <property type="protein sequence ID" value="MDD9206260.1"/>
    <property type="molecule type" value="Genomic_DNA"/>
</dbReference>
<evidence type="ECO:0000259" key="3">
    <source>
        <dbReference type="PROSITE" id="PS50093"/>
    </source>
</evidence>
<dbReference type="Proteomes" id="UP001165561">
    <property type="component" value="Unassembled WGS sequence"/>
</dbReference>
<dbReference type="Gene3D" id="2.120.10.30">
    <property type="entry name" value="TolB, C-terminal domain"/>
    <property type="match status" value="1"/>
</dbReference>
<dbReference type="SUPFAM" id="SSF49785">
    <property type="entry name" value="Galactose-binding domain-like"/>
    <property type="match status" value="1"/>
</dbReference>
<dbReference type="Pfam" id="PF18911">
    <property type="entry name" value="PKD_4"/>
    <property type="match status" value="1"/>
</dbReference>
<feature type="region of interest" description="Disordered" evidence="2">
    <location>
        <begin position="367"/>
        <end position="386"/>
    </location>
</feature>
<name>A0ABT5TYQ0_9MICO</name>
<dbReference type="SUPFAM" id="SSF49299">
    <property type="entry name" value="PKD domain"/>
    <property type="match status" value="1"/>
</dbReference>
<evidence type="ECO:0000313" key="5">
    <source>
        <dbReference type="EMBL" id="MDD9206260.1"/>
    </source>
</evidence>
<dbReference type="InterPro" id="IPR012938">
    <property type="entry name" value="Glc/Sorbosone_DH"/>
</dbReference>
<evidence type="ECO:0000259" key="4">
    <source>
        <dbReference type="PROSITE" id="PS51175"/>
    </source>
</evidence>
<dbReference type="CDD" id="cd00146">
    <property type="entry name" value="PKD"/>
    <property type="match status" value="1"/>
</dbReference>
<protein>
    <submittedName>
        <fullName evidence="5">ThuA domain-containing protein</fullName>
    </submittedName>
</protein>
<reference evidence="5" key="1">
    <citation type="submission" date="2023-02" db="EMBL/GenBank/DDBJ databases">
        <title>Georgenia sp.10Sc9-8, isolated from a soil sample collected from the Taklamakan desert.</title>
        <authorList>
            <person name="Liu S."/>
        </authorList>
    </citation>
    <scope>NUCLEOTIDE SEQUENCE</scope>
    <source>
        <strain evidence="5">10Sc9-8</strain>
    </source>
</reference>
<evidence type="ECO:0000256" key="2">
    <source>
        <dbReference type="SAM" id="MobiDB-lite"/>
    </source>
</evidence>
<dbReference type="InterPro" id="IPR035986">
    <property type="entry name" value="PKD_dom_sf"/>
</dbReference>
<dbReference type="Pfam" id="PF07995">
    <property type="entry name" value="GSDH"/>
    <property type="match status" value="1"/>
</dbReference>
<dbReference type="CDD" id="cd04084">
    <property type="entry name" value="CBM6_xylanase-like"/>
    <property type="match status" value="1"/>
</dbReference>
<dbReference type="InterPro" id="IPR011042">
    <property type="entry name" value="6-blade_b-propeller_TolB-like"/>
</dbReference>
<evidence type="ECO:0000256" key="1">
    <source>
        <dbReference type="ARBA" id="ARBA00022729"/>
    </source>
</evidence>
<feature type="non-terminal residue" evidence="5">
    <location>
        <position position="1"/>
    </location>
</feature>
<dbReference type="InterPro" id="IPR011041">
    <property type="entry name" value="Quinoprot_gluc/sorb_DH_b-prop"/>
</dbReference>
<dbReference type="Gene3D" id="2.60.40.10">
    <property type="entry name" value="Immunoglobulins"/>
    <property type="match status" value="1"/>
</dbReference>
<evidence type="ECO:0000313" key="6">
    <source>
        <dbReference type="Proteomes" id="UP001165561"/>
    </source>
</evidence>
<keyword evidence="6" id="KW-1185">Reference proteome</keyword>
<dbReference type="Gene3D" id="3.40.50.880">
    <property type="match status" value="1"/>
</dbReference>
<sequence>SVDHTEDTADFNADNLANYDVVVWLSTTGDVLNDEQQAAFEEYIQSGGGYAGIHAASDTEYDWEWYGELVGAYFSGHPAQQDADVDVVDQVHPSTEHLPFEWNRFDEWYSYQGSPRGNVHVLATLDEESYNPDGNEMGDDHPIAWCQDFDGGRAWYTGGGHTEDSFGDPQFMQHVLGGLQTAAGVVDANCSATVADSFEQVTLVIGEENVGEPMALAVLPNGDVLHSARDGRLFYTTATGQSGVAGTIPVYSHDEDGLQGIAVDPNFAENRWVYAYYAPVLDTPPGDAPEFGEPADFEPFDGYNLLSRFKLTEDGTLDLDSEQEILQVEADRGACCHAGGEIDFGPDGNLWLSTGDDTNPFASDGYTPIDERDDRNPAWDAQRSSANTNDLRGKLLRVNVLDDIAADAEPGPGSTYEIPEGNLFDEAEDTDDLTRPEIYAMGFRNPFRFAVDQETGWVHLGDYGPDAGQADEDRGPGGQVEFNLIKEPGNYGWPYCHGDNDAYIDYDFETGQSGEAFDCDSPVNESPNNTGLTELPPVQPAWVVYDDDSVPDLGSGSEAPMGGPTYHYDPELDSDTKWPEYFDGKTFNYEWGRGWIREFVTDDEGNLVDILPTLDWLDISTPMAVEFGPDGAMYILDYGSGGFFSGAPDSAVYRVDYVAGSRNPVPSIVATPTNGQAPLTVDFDASASTDPEGMALSYQWDFTNDGEIDATGPTATHTYEDEGVYSARLFVSAGEGEEIRTGTTTTNITVGNTAPQITLDVPADGGIFSFGDEVPFQVTVTDAEDGDIDCSRVEVEYVLGHNDHGHPLSSATGCEGTITTPTDEGHGLDANVFGVINASYTDEGAGDLPALSADDEAVLRLRHQQAEFYTDADGVNVFEKDGSHGGTQVGDIHHGDWIAFEPMDLTNIDEVSFRYSSNGAGGAVEVRKGAIDGELMATAEVGSTGGWETWDTTDPAEVTSVGGPEPVYFVFVNEGAGAE</sequence>
<dbReference type="PROSITE" id="PS51175">
    <property type="entry name" value="CBM6"/>
    <property type="match status" value="1"/>
</dbReference>
<dbReference type="Gene3D" id="2.60.120.260">
    <property type="entry name" value="Galactose-binding domain-like"/>
    <property type="match status" value="1"/>
</dbReference>
<feature type="domain" description="PKD" evidence="3">
    <location>
        <begin position="664"/>
        <end position="753"/>
    </location>
</feature>
<gene>
    <name evidence="5" type="ORF">PU560_07225</name>
</gene>
<comment type="caution">
    <text evidence="5">The sequence shown here is derived from an EMBL/GenBank/DDBJ whole genome shotgun (WGS) entry which is preliminary data.</text>
</comment>
<dbReference type="InterPro" id="IPR008979">
    <property type="entry name" value="Galactose-bd-like_sf"/>
</dbReference>
<dbReference type="InterPro" id="IPR013783">
    <property type="entry name" value="Ig-like_fold"/>
</dbReference>
<feature type="non-terminal residue" evidence="5">
    <location>
        <position position="979"/>
    </location>
</feature>
<dbReference type="SMART" id="SM00089">
    <property type="entry name" value="PKD"/>
    <property type="match status" value="1"/>
</dbReference>
<organism evidence="5 6">
    <name type="scientific">Georgenia halotolerans</name>
    <dbReference type="NCBI Taxonomy" id="3028317"/>
    <lineage>
        <taxon>Bacteria</taxon>
        <taxon>Bacillati</taxon>
        <taxon>Actinomycetota</taxon>
        <taxon>Actinomycetes</taxon>
        <taxon>Micrococcales</taxon>
        <taxon>Bogoriellaceae</taxon>
        <taxon>Georgenia</taxon>
    </lineage>
</organism>